<name>A0ABQ9FRQ1_TEGGR</name>
<protein>
    <recommendedName>
        <fullName evidence="5">Receptor ligand binding region domain-containing protein</fullName>
    </recommendedName>
</protein>
<evidence type="ECO:0000256" key="3">
    <source>
        <dbReference type="ARBA" id="ARBA00022989"/>
    </source>
</evidence>
<evidence type="ECO:0000256" key="1">
    <source>
        <dbReference type="ARBA" id="ARBA00004370"/>
    </source>
</evidence>
<organism evidence="6 7">
    <name type="scientific">Tegillarca granosa</name>
    <name type="common">Malaysian cockle</name>
    <name type="synonym">Anadara granosa</name>
    <dbReference type="NCBI Taxonomy" id="220873"/>
    <lineage>
        <taxon>Eukaryota</taxon>
        <taxon>Metazoa</taxon>
        <taxon>Spiralia</taxon>
        <taxon>Lophotrochozoa</taxon>
        <taxon>Mollusca</taxon>
        <taxon>Bivalvia</taxon>
        <taxon>Autobranchia</taxon>
        <taxon>Pteriomorphia</taxon>
        <taxon>Arcoida</taxon>
        <taxon>Arcoidea</taxon>
        <taxon>Arcidae</taxon>
        <taxon>Tegillarca</taxon>
    </lineage>
</organism>
<keyword evidence="4" id="KW-0472">Membrane</keyword>
<evidence type="ECO:0000259" key="5">
    <source>
        <dbReference type="Pfam" id="PF01094"/>
    </source>
</evidence>
<dbReference type="EMBL" id="JARBDR010000214">
    <property type="protein sequence ID" value="KAJ8318358.1"/>
    <property type="molecule type" value="Genomic_DNA"/>
</dbReference>
<keyword evidence="7" id="KW-1185">Reference proteome</keyword>
<keyword evidence="2" id="KW-0812">Transmembrane</keyword>
<comment type="caution">
    <text evidence="6">The sequence shown here is derived from an EMBL/GenBank/DDBJ whole genome shotgun (WGS) entry which is preliminary data.</text>
</comment>
<dbReference type="Gene3D" id="3.40.50.2300">
    <property type="match status" value="1"/>
</dbReference>
<dbReference type="InterPro" id="IPR028082">
    <property type="entry name" value="Peripla_BP_I"/>
</dbReference>
<keyword evidence="3" id="KW-1133">Transmembrane helix</keyword>
<evidence type="ECO:0000313" key="6">
    <source>
        <dbReference type="EMBL" id="KAJ8318358.1"/>
    </source>
</evidence>
<evidence type="ECO:0000256" key="2">
    <source>
        <dbReference type="ARBA" id="ARBA00022692"/>
    </source>
</evidence>
<proteinExistence type="predicted"/>
<dbReference type="Proteomes" id="UP001217089">
    <property type="component" value="Unassembled WGS sequence"/>
</dbReference>
<sequence>MIVYLQGEWLIVGVIKKCADYDVSDKIGFPTFARTYPPATRVVKPVISLLLHYNWRRFTLIHGSSHKHKEIAAKLLERAEQENITLNGDEEYKEPHLPLTTGNPFPGIVERTFVDTRGNDAMLIILRDERQIYVFLGGINGIVDIMTNLHDRGLLDTGEYIVIYVDNTIFDPSEPLRYFKHSLGVNLNSLEYPMV</sequence>
<evidence type="ECO:0000256" key="4">
    <source>
        <dbReference type="ARBA" id="ARBA00023136"/>
    </source>
</evidence>
<dbReference type="InterPro" id="IPR001828">
    <property type="entry name" value="ANF_lig-bd_rcpt"/>
</dbReference>
<evidence type="ECO:0000313" key="7">
    <source>
        <dbReference type="Proteomes" id="UP001217089"/>
    </source>
</evidence>
<feature type="domain" description="Receptor ligand binding region" evidence="5">
    <location>
        <begin position="14"/>
        <end position="93"/>
    </location>
</feature>
<dbReference type="Pfam" id="PF01094">
    <property type="entry name" value="ANF_receptor"/>
    <property type="match status" value="1"/>
</dbReference>
<dbReference type="SUPFAM" id="SSF53822">
    <property type="entry name" value="Periplasmic binding protein-like I"/>
    <property type="match status" value="1"/>
</dbReference>
<reference evidence="6 7" key="1">
    <citation type="submission" date="2022-12" db="EMBL/GenBank/DDBJ databases">
        <title>Chromosome-level genome of Tegillarca granosa.</title>
        <authorList>
            <person name="Kim J."/>
        </authorList>
    </citation>
    <scope>NUCLEOTIDE SEQUENCE [LARGE SCALE GENOMIC DNA]</scope>
    <source>
        <strain evidence="6">Teg-2019</strain>
        <tissue evidence="6">Adductor muscle</tissue>
    </source>
</reference>
<gene>
    <name evidence="6" type="ORF">KUTeg_003449</name>
</gene>
<comment type="subcellular location">
    <subcellularLocation>
        <location evidence="1">Membrane</location>
    </subcellularLocation>
</comment>
<accession>A0ABQ9FRQ1</accession>